<gene>
    <name evidence="2" type="ORF">WIS52_06710</name>
</gene>
<dbReference type="InterPro" id="IPR050678">
    <property type="entry name" value="DNA_Partitioning_ATPase"/>
</dbReference>
<dbReference type="InterPro" id="IPR025669">
    <property type="entry name" value="AAA_dom"/>
</dbReference>
<feature type="domain" description="AAA" evidence="1">
    <location>
        <begin position="1"/>
        <end position="197"/>
    </location>
</feature>
<evidence type="ECO:0000259" key="1">
    <source>
        <dbReference type="Pfam" id="PF13614"/>
    </source>
</evidence>
<protein>
    <submittedName>
        <fullName evidence="2">ParA family protein</fullName>
    </submittedName>
</protein>
<dbReference type="CDD" id="cd02042">
    <property type="entry name" value="ParAB_family"/>
    <property type="match status" value="1"/>
</dbReference>
<evidence type="ECO:0000313" key="3">
    <source>
        <dbReference type="Proteomes" id="UP001494902"/>
    </source>
</evidence>
<organism evidence="2 3">
    <name type="scientific">Pseudonocardia nematodicida</name>
    <dbReference type="NCBI Taxonomy" id="1206997"/>
    <lineage>
        <taxon>Bacteria</taxon>
        <taxon>Bacillati</taxon>
        <taxon>Actinomycetota</taxon>
        <taxon>Actinomycetes</taxon>
        <taxon>Pseudonocardiales</taxon>
        <taxon>Pseudonocardiaceae</taxon>
        <taxon>Pseudonocardia</taxon>
    </lineage>
</organism>
<accession>A0ABV1K8G7</accession>
<name>A0ABV1K8G7_9PSEU</name>
<sequence length="293" mass="31730">MQIVSVLNHKGGVGKTTLTANLGAGLAARGKKVLLIDLDPQASLSLSFFTSEEWSVLAGRTIKDWLVPDSGLDDMKPLISSPPRVNDRLGFSSGYLDMIVADNDLDQFNERAIARTAADPSTFAEVHDRLRHGLSMPAMAEYDIVLLDCSPGFDALGRSAVAACDLLLIPTRPDYLSTNGIQSLGKKIVDFVATFNSHRGKLSPVRRPAPSIVFTMVQMYGGRPIADQRPYMAQVVTPNLPAFESMMSDSKSVYGPAPNHGVPVVLGGLGRAQTRELREIVTELTERLENLVP</sequence>
<dbReference type="PANTHER" id="PTHR13696:SF99">
    <property type="entry name" value="COBYRINIC ACID AC-DIAMIDE SYNTHASE"/>
    <property type="match status" value="1"/>
</dbReference>
<dbReference type="InterPro" id="IPR027417">
    <property type="entry name" value="P-loop_NTPase"/>
</dbReference>
<dbReference type="EMBL" id="JBEDNQ010000002">
    <property type="protein sequence ID" value="MEQ3550159.1"/>
    <property type="molecule type" value="Genomic_DNA"/>
</dbReference>
<proteinExistence type="predicted"/>
<dbReference type="RefSeq" id="WP_349297239.1">
    <property type="nucleotide sequence ID" value="NZ_JBEDNQ010000002.1"/>
</dbReference>
<keyword evidence="3" id="KW-1185">Reference proteome</keyword>
<dbReference type="Gene3D" id="3.40.50.300">
    <property type="entry name" value="P-loop containing nucleotide triphosphate hydrolases"/>
    <property type="match status" value="1"/>
</dbReference>
<reference evidence="2 3" key="1">
    <citation type="submission" date="2024-03" db="EMBL/GenBank/DDBJ databases">
        <title>Draft genome sequence of Pseudonocardia nematodicida JCM 31783.</title>
        <authorList>
            <person name="Butdee W."/>
            <person name="Duangmal K."/>
        </authorList>
    </citation>
    <scope>NUCLEOTIDE SEQUENCE [LARGE SCALE GENOMIC DNA]</scope>
    <source>
        <strain evidence="2 3">JCM 31783</strain>
    </source>
</reference>
<dbReference type="Pfam" id="PF13614">
    <property type="entry name" value="AAA_31"/>
    <property type="match status" value="1"/>
</dbReference>
<dbReference type="PANTHER" id="PTHR13696">
    <property type="entry name" value="P-LOOP CONTAINING NUCLEOSIDE TRIPHOSPHATE HYDROLASE"/>
    <property type="match status" value="1"/>
</dbReference>
<dbReference type="SUPFAM" id="SSF52540">
    <property type="entry name" value="P-loop containing nucleoside triphosphate hydrolases"/>
    <property type="match status" value="1"/>
</dbReference>
<comment type="caution">
    <text evidence="2">The sequence shown here is derived from an EMBL/GenBank/DDBJ whole genome shotgun (WGS) entry which is preliminary data.</text>
</comment>
<evidence type="ECO:0000313" key="2">
    <source>
        <dbReference type="EMBL" id="MEQ3550159.1"/>
    </source>
</evidence>
<dbReference type="Proteomes" id="UP001494902">
    <property type="component" value="Unassembled WGS sequence"/>
</dbReference>